<sequence>MHRSSAAVPANNGSNVRYGGAVPNAQHGRRSFAPQPASAPPMLPPQHNARSQVQNRAKKRKLVDKLLPIQVRELVPESQAYMDLLAFEQKLDATITRKKLDIQEALKRPIKVKRRLRIYISHTFIPGKEPEREGDEGTVPMWELRVEGRLLDEPSAGAGTTGGGPAQNRNQPLKRKFSSFFKSLVIELDKEIYGPDNHLVEWHRTPQTNETDGFQVKRPGDRDVKCTILLLLDYQPMKFKLHPRLGKVLGMATETRPKIIEALWQYIKTHKLQDQTERDNINCDSYLEQIFGVKRMRFMEIPQRLQSLLHQPDPLILHHTIQYSEGNEKNTACYDIDVEMEDPLKTQMTSFLHSHANMPDISALDQKIFDIVEQINEWKLRRDFYVRFADNPQEFIHKWLISQSNDLKTMTEVFGDSEAERHAEYYYQPQIMEEIRRQFCHLADIEKSPVQAFSASEMTASVASSSEHQCSVDVSPGETCSSPPKLTEEQEEIVRKQVQASSFKRMKLQEGLRRNWDKFYLRNKSNFFKDRWWIRHEFHELLKQHLNLQDKLDFLEVGCGVGNLIFPLIALYPHWNFYAFDFSDNAIRLLRERSEMNKLSIKTAVADLTRDSLSLDFPAADVVSLTFVLSSIPPCKQQQAVRNLSNLMKVRGVVFIRDYGVNDYAMLRFGRECKLAERFYAKQDGTMTYYFKLEELDHLFVQQGFHKVTSIYLLRKTVNHEKDISVDRVFVQAVYIKPF</sequence>
<dbReference type="InterPro" id="IPR029063">
    <property type="entry name" value="SAM-dependent_MTases_sf"/>
</dbReference>
<accession>A0A3P6S331</accession>
<feature type="domain" description="DM2" evidence="2">
    <location>
        <begin position="234"/>
        <end position="311"/>
    </location>
</feature>
<feature type="region of interest" description="Disordered" evidence="1">
    <location>
        <begin position="1"/>
        <end position="59"/>
    </location>
</feature>
<name>A0A3P6S331_LITSI</name>
<dbReference type="InterPro" id="IPR019835">
    <property type="entry name" value="SWIB_domain"/>
</dbReference>
<gene>
    <name evidence="3" type="ORF">NLS_LOCUS498</name>
</gene>
<dbReference type="Gene3D" id="3.40.50.150">
    <property type="entry name" value="Vaccinia Virus protein VP39"/>
    <property type="match status" value="1"/>
</dbReference>
<dbReference type="Pfam" id="PF08242">
    <property type="entry name" value="Methyltransf_12"/>
    <property type="match status" value="1"/>
</dbReference>
<evidence type="ECO:0000313" key="4">
    <source>
        <dbReference type="Proteomes" id="UP000277928"/>
    </source>
</evidence>
<dbReference type="PANTHER" id="PTHR13844">
    <property type="entry name" value="SWI/SNF-RELATED MATRIX-ASSOCIATED ACTIN-DEPENDENT REGULATOR OF CHROMATIN SUBFAMILY D"/>
    <property type="match status" value="1"/>
</dbReference>
<dbReference type="Pfam" id="PF02201">
    <property type="entry name" value="SWIB"/>
    <property type="match status" value="1"/>
</dbReference>
<organism evidence="3 4">
    <name type="scientific">Litomosoides sigmodontis</name>
    <name type="common">Filarial nematode worm</name>
    <dbReference type="NCBI Taxonomy" id="42156"/>
    <lineage>
        <taxon>Eukaryota</taxon>
        <taxon>Metazoa</taxon>
        <taxon>Ecdysozoa</taxon>
        <taxon>Nematoda</taxon>
        <taxon>Chromadorea</taxon>
        <taxon>Rhabditida</taxon>
        <taxon>Spirurina</taxon>
        <taxon>Spiruromorpha</taxon>
        <taxon>Filarioidea</taxon>
        <taxon>Onchocercidae</taxon>
        <taxon>Litomosoides</taxon>
    </lineage>
</organism>
<dbReference type="SUPFAM" id="SSF47592">
    <property type="entry name" value="SWIB/MDM2 domain"/>
    <property type="match status" value="1"/>
</dbReference>
<feature type="region of interest" description="Disordered" evidence="1">
    <location>
        <begin position="153"/>
        <end position="172"/>
    </location>
</feature>
<dbReference type="AlphaFoldDB" id="A0A3P6S331"/>
<dbReference type="EMBL" id="UYRX01000012">
    <property type="protein sequence ID" value="VDK68636.1"/>
    <property type="molecule type" value="Genomic_DNA"/>
</dbReference>
<keyword evidence="4" id="KW-1185">Reference proteome</keyword>
<dbReference type="SMART" id="SM00151">
    <property type="entry name" value="SWIB"/>
    <property type="match status" value="1"/>
</dbReference>
<dbReference type="OrthoDB" id="10263741at2759"/>
<dbReference type="SUPFAM" id="SSF53335">
    <property type="entry name" value="S-adenosyl-L-methionine-dependent methyltransferases"/>
    <property type="match status" value="1"/>
</dbReference>
<dbReference type="STRING" id="42156.A0A3P6S331"/>
<protein>
    <recommendedName>
        <fullName evidence="2">DM2 domain-containing protein</fullName>
    </recommendedName>
</protein>
<dbReference type="CDD" id="cd02440">
    <property type="entry name" value="AdoMet_MTases"/>
    <property type="match status" value="1"/>
</dbReference>
<evidence type="ECO:0000256" key="1">
    <source>
        <dbReference type="SAM" id="MobiDB-lite"/>
    </source>
</evidence>
<dbReference type="InterPro" id="IPR036885">
    <property type="entry name" value="SWIB_MDM2_dom_sf"/>
</dbReference>
<dbReference type="Proteomes" id="UP000277928">
    <property type="component" value="Unassembled WGS sequence"/>
</dbReference>
<evidence type="ECO:0000259" key="2">
    <source>
        <dbReference type="PROSITE" id="PS51925"/>
    </source>
</evidence>
<dbReference type="Gene3D" id="1.10.245.10">
    <property type="entry name" value="SWIB/MDM2 domain"/>
    <property type="match status" value="1"/>
</dbReference>
<dbReference type="PROSITE" id="PS51925">
    <property type="entry name" value="SWIB_MDM2"/>
    <property type="match status" value="1"/>
</dbReference>
<dbReference type="InterPro" id="IPR003121">
    <property type="entry name" value="SWIB_MDM2_domain"/>
</dbReference>
<proteinExistence type="predicted"/>
<evidence type="ECO:0000313" key="3">
    <source>
        <dbReference type="EMBL" id="VDK68636.1"/>
    </source>
</evidence>
<dbReference type="InterPro" id="IPR013217">
    <property type="entry name" value="Methyltransf_12"/>
</dbReference>
<reference evidence="3 4" key="1">
    <citation type="submission" date="2018-08" db="EMBL/GenBank/DDBJ databases">
        <authorList>
            <person name="Laetsch R D."/>
            <person name="Stevens L."/>
            <person name="Kumar S."/>
            <person name="Blaxter L. M."/>
        </authorList>
    </citation>
    <scope>NUCLEOTIDE SEQUENCE [LARGE SCALE GENOMIC DNA]</scope>
</reference>